<proteinExistence type="predicted"/>
<feature type="domain" description="Reverse transcriptase Ty1/copia-type" evidence="1">
    <location>
        <begin position="149"/>
        <end position="253"/>
    </location>
</feature>
<dbReference type="AlphaFoldDB" id="A0AAE0F5C1"/>
<organism evidence="2 3">
    <name type="scientific">Cymbomonas tetramitiformis</name>
    <dbReference type="NCBI Taxonomy" id="36881"/>
    <lineage>
        <taxon>Eukaryota</taxon>
        <taxon>Viridiplantae</taxon>
        <taxon>Chlorophyta</taxon>
        <taxon>Pyramimonadophyceae</taxon>
        <taxon>Pyramimonadales</taxon>
        <taxon>Pyramimonadaceae</taxon>
        <taxon>Cymbomonas</taxon>
    </lineage>
</organism>
<evidence type="ECO:0000313" key="3">
    <source>
        <dbReference type="Proteomes" id="UP001190700"/>
    </source>
</evidence>
<evidence type="ECO:0000259" key="1">
    <source>
        <dbReference type="Pfam" id="PF07727"/>
    </source>
</evidence>
<comment type="caution">
    <text evidence="2">The sequence shown here is derived from an EMBL/GenBank/DDBJ whole genome shotgun (WGS) entry which is preliminary data.</text>
</comment>
<evidence type="ECO:0000313" key="2">
    <source>
        <dbReference type="EMBL" id="KAK3252353.1"/>
    </source>
</evidence>
<gene>
    <name evidence="2" type="ORF">CYMTET_38343</name>
</gene>
<dbReference type="Proteomes" id="UP001190700">
    <property type="component" value="Unassembled WGS sequence"/>
</dbReference>
<sequence length="343" mass="38006">MEPCSAEPAGWHIDLPAKLVIFPPTHSASYLPFSDAYTADIREDYMFGSFTTVEQFMADSPAHAISHMFQASAPEMRMPHGVRQALASPEAPQWQSAMDKEVGDLVDGHKLVLGTPTATDIATALSTLFVFSKPFKPDPTGKGIPYQIHKARMAGNGSSTSGYLHWESSSTTPDLAAFRLLFVFSGLFRLVVSHLDVSQAFLHAKLDIPVWIAFPAGYTFRGSSHALLHYALYGLKTAGASWQRLVHSFMHSVNTLPPPDPVLDSQIQYIERVATDIDFDYPGLKPEKNLADPYTKPVPPVKDTQPYFNMLFDSYMDMRKAALQAARAFGFKRWSISESSSRI</sequence>
<accession>A0AAE0F5C1</accession>
<dbReference type="EMBL" id="LGRX02025467">
    <property type="protein sequence ID" value="KAK3252353.1"/>
    <property type="molecule type" value="Genomic_DNA"/>
</dbReference>
<keyword evidence="3" id="KW-1185">Reference proteome</keyword>
<dbReference type="InterPro" id="IPR013103">
    <property type="entry name" value="RVT_2"/>
</dbReference>
<reference evidence="2 3" key="1">
    <citation type="journal article" date="2015" name="Genome Biol. Evol.">
        <title>Comparative Genomics of a Bacterivorous Green Alga Reveals Evolutionary Causalities and Consequences of Phago-Mixotrophic Mode of Nutrition.</title>
        <authorList>
            <person name="Burns J.A."/>
            <person name="Paasch A."/>
            <person name="Narechania A."/>
            <person name="Kim E."/>
        </authorList>
    </citation>
    <scope>NUCLEOTIDE SEQUENCE [LARGE SCALE GENOMIC DNA]</scope>
    <source>
        <strain evidence="2 3">PLY_AMNH</strain>
    </source>
</reference>
<dbReference type="Pfam" id="PF07727">
    <property type="entry name" value="RVT_2"/>
    <property type="match status" value="1"/>
</dbReference>
<name>A0AAE0F5C1_9CHLO</name>
<protein>
    <recommendedName>
        <fullName evidence="1">Reverse transcriptase Ty1/copia-type domain-containing protein</fullName>
    </recommendedName>
</protein>